<dbReference type="InterPro" id="IPR029060">
    <property type="entry name" value="PIN-like_dom_sf"/>
</dbReference>
<proteinExistence type="predicted"/>
<reference evidence="2 3" key="1">
    <citation type="submission" date="2019-04" db="EMBL/GenBank/DDBJ databases">
        <title>genome sequence of strain W3.</title>
        <authorList>
            <person name="Gao J."/>
            <person name="Sun J."/>
        </authorList>
    </citation>
    <scope>NUCLEOTIDE SEQUENCE [LARGE SCALE GENOMIC DNA]</scope>
    <source>
        <strain evidence="2 3">W3</strain>
    </source>
</reference>
<sequence length="122" mass="13939">MRVLVDTSIWIDHLRRSDNRLEALLRRKQAFAHPFVIGEIALGPMRDYDFVIQSFLKLPQAAVAREREVLSIIRQHSLMGSGIGYVDAHLLTSAVLAPEMSLWTRDRRLRAAADRLSRAYSP</sequence>
<dbReference type="Proteomes" id="UP000307378">
    <property type="component" value="Unassembled WGS sequence"/>
</dbReference>
<dbReference type="AlphaFoldDB" id="A0A4V4HRK3"/>
<feature type="domain" description="PIN" evidence="1">
    <location>
        <begin position="3"/>
        <end position="113"/>
    </location>
</feature>
<dbReference type="Pfam" id="PF01850">
    <property type="entry name" value="PIN"/>
    <property type="match status" value="1"/>
</dbReference>
<evidence type="ECO:0000313" key="3">
    <source>
        <dbReference type="Proteomes" id="UP000307378"/>
    </source>
</evidence>
<comment type="caution">
    <text evidence="2">The sequence shown here is derived from an EMBL/GenBank/DDBJ whole genome shotgun (WGS) entry which is preliminary data.</text>
</comment>
<dbReference type="EMBL" id="STGU01000002">
    <property type="protein sequence ID" value="THV38156.1"/>
    <property type="molecule type" value="Genomic_DNA"/>
</dbReference>
<protein>
    <submittedName>
        <fullName evidence="2">PIN domain-containing protein</fullName>
    </submittedName>
</protein>
<evidence type="ECO:0000313" key="2">
    <source>
        <dbReference type="EMBL" id="THV38156.1"/>
    </source>
</evidence>
<accession>A0A4V4HRK3</accession>
<evidence type="ECO:0000259" key="1">
    <source>
        <dbReference type="Pfam" id="PF01850"/>
    </source>
</evidence>
<gene>
    <name evidence="2" type="ORF">FAA86_05005</name>
</gene>
<dbReference type="InterPro" id="IPR002716">
    <property type="entry name" value="PIN_dom"/>
</dbReference>
<dbReference type="Gene3D" id="3.40.50.1010">
    <property type="entry name" value="5'-nuclease"/>
    <property type="match status" value="1"/>
</dbReference>
<organism evidence="2 3">
    <name type="scientific">Rhizobium rosettiformans W3</name>
    <dbReference type="NCBI Taxonomy" id="538378"/>
    <lineage>
        <taxon>Bacteria</taxon>
        <taxon>Pseudomonadati</taxon>
        <taxon>Pseudomonadota</taxon>
        <taxon>Alphaproteobacteria</taxon>
        <taxon>Hyphomicrobiales</taxon>
        <taxon>Rhizobiaceae</taxon>
        <taxon>Rhizobium/Agrobacterium group</taxon>
        <taxon>Rhizobium</taxon>
    </lineage>
</organism>
<dbReference type="RefSeq" id="WP_136538637.1">
    <property type="nucleotide sequence ID" value="NZ_STGU01000002.1"/>
</dbReference>
<dbReference type="SUPFAM" id="SSF88723">
    <property type="entry name" value="PIN domain-like"/>
    <property type="match status" value="1"/>
</dbReference>
<name>A0A4V4HRK3_9HYPH</name>